<evidence type="ECO:0000259" key="1">
    <source>
        <dbReference type="Pfam" id="PF00578"/>
    </source>
</evidence>
<name>A0A956LZX8_UNCEI</name>
<feature type="domain" description="Alkyl hydroperoxide reductase subunit C/ Thiol specific antioxidant" evidence="1">
    <location>
        <begin position="3"/>
        <end position="100"/>
    </location>
</feature>
<dbReference type="InterPro" id="IPR036249">
    <property type="entry name" value="Thioredoxin-like_sf"/>
</dbReference>
<dbReference type="AlphaFoldDB" id="A0A956LZX8"/>
<dbReference type="GO" id="GO:0016209">
    <property type="term" value="F:antioxidant activity"/>
    <property type="evidence" value="ECO:0007669"/>
    <property type="project" value="InterPro"/>
</dbReference>
<protein>
    <submittedName>
        <fullName evidence="2">Redoxin domain-containing protein</fullName>
    </submittedName>
</protein>
<dbReference type="EMBL" id="JAGQHR010000217">
    <property type="protein sequence ID" value="MCA9727702.1"/>
    <property type="molecule type" value="Genomic_DNA"/>
</dbReference>
<reference evidence="2" key="2">
    <citation type="journal article" date="2021" name="Microbiome">
        <title>Successional dynamics and alternative stable states in a saline activated sludge microbial community over 9 years.</title>
        <authorList>
            <person name="Wang Y."/>
            <person name="Ye J."/>
            <person name="Ju F."/>
            <person name="Liu L."/>
            <person name="Boyd J.A."/>
            <person name="Deng Y."/>
            <person name="Parks D.H."/>
            <person name="Jiang X."/>
            <person name="Yin X."/>
            <person name="Woodcroft B.J."/>
            <person name="Tyson G.W."/>
            <person name="Hugenholtz P."/>
            <person name="Polz M.F."/>
            <person name="Zhang T."/>
        </authorList>
    </citation>
    <scope>NUCLEOTIDE SEQUENCE</scope>
    <source>
        <strain evidence="2">HKST-UBA01</strain>
    </source>
</reference>
<dbReference type="Gene3D" id="3.40.30.10">
    <property type="entry name" value="Glutaredoxin"/>
    <property type="match status" value="1"/>
</dbReference>
<dbReference type="Pfam" id="PF00578">
    <property type="entry name" value="AhpC-TSA"/>
    <property type="match status" value="1"/>
</dbReference>
<accession>A0A956LZX8</accession>
<reference evidence="2" key="1">
    <citation type="submission" date="2020-04" db="EMBL/GenBank/DDBJ databases">
        <authorList>
            <person name="Zhang T."/>
        </authorList>
    </citation>
    <scope>NUCLEOTIDE SEQUENCE</scope>
    <source>
        <strain evidence="2">HKST-UBA01</strain>
    </source>
</reference>
<sequence length="133" mass="14744">MGQLQSIEASLRELGYQIVAVSPDLPEKLAATVNRHELTYHLYSDSKMRAARSFGIAFHVDDATVVRYRQYGLDLEGDSGETHHQLPVPAAYVVTEGVIQFAYVNPNYRVRIDSDVLLAAALAALPDPEDDEK</sequence>
<proteinExistence type="predicted"/>
<dbReference type="InterPro" id="IPR000866">
    <property type="entry name" value="AhpC/TSA"/>
</dbReference>
<evidence type="ECO:0000313" key="3">
    <source>
        <dbReference type="Proteomes" id="UP000697710"/>
    </source>
</evidence>
<gene>
    <name evidence="2" type="ORF">KC729_08460</name>
</gene>
<organism evidence="2 3">
    <name type="scientific">Eiseniibacteriota bacterium</name>
    <dbReference type="NCBI Taxonomy" id="2212470"/>
    <lineage>
        <taxon>Bacteria</taxon>
        <taxon>Candidatus Eiseniibacteriota</taxon>
    </lineage>
</organism>
<comment type="caution">
    <text evidence="2">The sequence shown here is derived from an EMBL/GenBank/DDBJ whole genome shotgun (WGS) entry which is preliminary data.</text>
</comment>
<dbReference type="SUPFAM" id="SSF52833">
    <property type="entry name" value="Thioredoxin-like"/>
    <property type="match status" value="1"/>
</dbReference>
<dbReference type="Proteomes" id="UP000697710">
    <property type="component" value="Unassembled WGS sequence"/>
</dbReference>
<evidence type="ECO:0000313" key="2">
    <source>
        <dbReference type="EMBL" id="MCA9727702.1"/>
    </source>
</evidence>
<dbReference type="GO" id="GO:0016491">
    <property type="term" value="F:oxidoreductase activity"/>
    <property type="evidence" value="ECO:0007669"/>
    <property type="project" value="InterPro"/>
</dbReference>